<evidence type="ECO:0000256" key="1">
    <source>
        <dbReference type="SAM" id="SignalP"/>
    </source>
</evidence>
<evidence type="ECO:0000313" key="2">
    <source>
        <dbReference type="EMBL" id="AWI75545.1"/>
    </source>
</evidence>
<gene>
    <name evidence="2" type="ORF">CEW83_10250</name>
</gene>
<organism evidence="2 3">
    <name type="scientific">Parazoarcus communis</name>
    <dbReference type="NCBI Taxonomy" id="41977"/>
    <lineage>
        <taxon>Bacteria</taxon>
        <taxon>Pseudomonadati</taxon>
        <taxon>Pseudomonadota</taxon>
        <taxon>Betaproteobacteria</taxon>
        <taxon>Rhodocyclales</taxon>
        <taxon>Zoogloeaceae</taxon>
        <taxon>Parazoarcus</taxon>
    </lineage>
</organism>
<dbReference type="RefSeq" id="WP_108949252.1">
    <property type="nucleotide sequence ID" value="NZ_CP022187.1"/>
</dbReference>
<name>A0A2U8GSR1_9RHOO</name>
<evidence type="ECO:0000313" key="3">
    <source>
        <dbReference type="Proteomes" id="UP000244930"/>
    </source>
</evidence>
<dbReference type="AlphaFoldDB" id="A0A2U8GSR1"/>
<dbReference type="Proteomes" id="UP000244930">
    <property type="component" value="Chromosome"/>
</dbReference>
<proteinExistence type="predicted"/>
<feature type="chain" id="PRO_5015992778" description="UrcA family protein" evidence="1">
    <location>
        <begin position="21"/>
        <end position="108"/>
    </location>
</feature>
<reference evidence="2 3" key="1">
    <citation type="submission" date="2017-06" db="EMBL/GenBank/DDBJ databases">
        <title>Azoarcus.</title>
        <authorList>
            <person name="Woo J.-H."/>
            <person name="Kim H.-S."/>
        </authorList>
    </citation>
    <scope>NUCLEOTIDE SEQUENCE [LARGE SCALE GENOMIC DNA]</scope>
    <source>
        <strain evidence="2 3">TSPY31</strain>
    </source>
</reference>
<feature type="signal peptide" evidence="1">
    <location>
        <begin position="1"/>
        <end position="20"/>
    </location>
</feature>
<protein>
    <recommendedName>
        <fullName evidence="4">UrcA family protein</fullName>
    </recommendedName>
</protein>
<dbReference type="KEGG" id="acom:CEW83_10250"/>
<sequence length="108" mass="11789">MRLPTLVALLCLACLPAAHGQGVPAPASAPASAPAADAALDKDWRSTEGYTFPALAKTVADMQNLAHAMHLRDYCSDRRVSDEFVRERLARFSQLTGRQETCRSLLDY</sequence>
<evidence type="ECO:0008006" key="4">
    <source>
        <dbReference type="Google" id="ProtNLM"/>
    </source>
</evidence>
<accession>A0A2U8GSR1</accession>
<keyword evidence="1" id="KW-0732">Signal</keyword>
<keyword evidence="3" id="KW-1185">Reference proteome</keyword>
<dbReference type="EMBL" id="CP022187">
    <property type="protein sequence ID" value="AWI75545.1"/>
    <property type="molecule type" value="Genomic_DNA"/>
</dbReference>